<dbReference type="SUPFAM" id="SSF81296">
    <property type="entry name" value="E set domains"/>
    <property type="match status" value="1"/>
</dbReference>
<dbReference type="CDD" id="cd02110">
    <property type="entry name" value="SO_family_Moco_dimer"/>
    <property type="match status" value="1"/>
</dbReference>
<keyword evidence="4" id="KW-0560">Oxidoreductase</keyword>
<protein>
    <recommendedName>
        <fullName evidence="9">Sulfite oxidase</fullName>
    </recommendedName>
</protein>
<sequence length="405" mass="43935">MDLTDEGVYERVRSAQRAELSRRGLLKTTAVAGAGAALAGGLTTRAAAAGPIVKPLPPEWFTVFGTNAETRWEALRGQGFLTPNERFFVRNHILTPQIDPASYRLRIWGSGVANELELSLDDLRAIKGESLVASVECTGNGRGFYASQQGQTVSGTAWKLGAVGVAHWRGVRLSALLERAGLTGGAVDLLPRGLDPDYVDKGVNLGRVRRPLPVAKALKDVLVAYEMNGEPLPPDHGFPVRLVVPGWVGIASVKWLGDIQVAEEPLFSPWNTTFYRMFGGDHPPGGGDPLTTMNVKSAFELPWNATLTAGRTEVLHGRSWSGAGRIARVEISTDGETWQDAVLDPSRSATAWQQWEYRWHRPAAGSYQLRARATDEHGTVQPETAPFNTLGYQFGAVVRHPVTVA</sequence>
<dbReference type="PANTHER" id="PTHR19372">
    <property type="entry name" value="SULFITE REDUCTASE"/>
    <property type="match status" value="1"/>
</dbReference>
<dbReference type="InterPro" id="IPR019546">
    <property type="entry name" value="TAT_signal_bac_arc"/>
</dbReference>
<evidence type="ECO:0000256" key="3">
    <source>
        <dbReference type="ARBA" id="ARBA00022723"/>
    </source>
</evidence>
<gene>
    <name evidence="7" type="ORF">GCM10010468_59080</name>
</gene>
<evidence type="ECO:0000256" key="4">
    <source>
        <dbReference type="ARBA" id="ARBA00023002"/>
    </source>
</evidence>
<evidence type="ECO:0000259" key="5">
    <source>
        <dbReference type="Pfam" id="PF00174"/>
    </source>
</evidence>
<dbReference type="InterPro" id="IPR005066">
    <property type="entry name" value="MoCF_OxRdtse_dimer"/>
</dbReference>
<evidence type="ECO:0000313" key="8">
    <source>
        <dbReference type="Proteomes" id="UP001501237"/>
    </source>
</evidence>
<comment type="caution">
    <text evidence="7">The sequence shown here is derived from an EMBL/GenBank/DDBJ whole genome shotgun (WGS) entry which is preliminary data.</text>
</comment>
<accession>A0ABP6QGM0</accession>
<organism evidence="7 8">
    <name type="scientific">Actinocorallia longicatena</name>
    <dbReference type="NCBI Taxonomy" id="111803"/>
    <lineage>
        <taxon>Bacteria</taxon>
        <taxon>Bacillati</taxon>
        <taxon>Actinomycetota</taxon>
        <taxon>Actinomycetes</taxon>
        <taxon>Streptosporangiales</taxon>
        <taxon>Thermomonosporaceae</taxon>
        <taxon>Actinocorallia</taxon>
    </lineage>
</organism>
<dbReference type="Gene3D" id="2.60.40.650">
    <property type="match status" value="1"/>
</dbReference>
<dbReference type="PROSITE" id="PS51318">
    <property type="entry name" value="TAT"/>
    <property type="match status" value="1"/>
</dbReference>
<proteinExistence type="predicted"/>
<dbReference type="Pfam" id="PF00174">
    <property type="entry name" value="Oxidored_molyb"/>
    <property type="match status" value="1"/>
</dbReference>
<feature type="domain" description="Moybdenum cofactor oxidoreductase dimerisation" evidence="6">
    <location>
        <begin position="291"/>
        <end position="392"/>
    </location>
</feature>
<dbReference type="Gene3D" id="3.90.420.10">
    <property type="entry name" value="Oxidoreductase, molybdopterin-binding domain"/>
    <property type="match status" value="1"/>
</dbReference>
<dbReference type="SUPFAM" id="SSF56524">
    <property type="entry name" value="Oxidoreductase molybdopterin-binding domain"/>
    <property type="match status" value="1"/>
</dbReference>
<keyword evidence="2" id="KW-0500">Molybdenum</keyword>
<dbReference type="EMBL" id="BAAAUV010000019">
    <property type="protein sequence ID" value="GAA3229265.1"/>
    <property type="molecule type" value="Genomic_DNA"/>
</dbReference>
<name>A0ABP6QGM0_9ACTN</name>
<dbReference type="InterPro" id="IPR014756">
    <property type="entry name" value="Ig_E-set"/>
</dbReference>
<reference evidence="8" key="1">
    <citation type="journal article" date="2019" name="Int. J. Syst. Evol. Microbiol.">
        <title>The Global Catalogue of Microorganisms (GCM) 10K type strain sequencing project: providing services to taxonomists for standard genome sequencing and annotation.</title>
        <authorList>
            <consortium name="The Broad Institute Genomics Platform"/>
            <consortium name="The Broad Institute Genome Sequencing Center for Infectious Disease"/>
            <person name="Wu L."/>
            <person name="Ma J."/>
        </authorList>
    </citation>
    <scope>NUCLEOTIDE SEQUENCE [LARGE SCALE GENOMIC DNA]</scope>
    <source>
        <strain evidence="8">JCM 9377</strain>
    </source>
</reference>
<comment type="cofactor">
    <cofactor evidence="1">
        <name>Mo-molybdopterin</name>
        <dbReference type="ChEBI" id="CHEBI:71302"/>
    </cofactor>
</comment>
<feature type="domain" description="Oxidoreductase molybdopterin-binding" evidence="5">
    <location>
        <begin position="93"/>
        <end position="270"/>
    </location>
</feature>
<dbReference type="InterPro" id="IPR008335">
    <property type="entry name" value="Mopterin_OxRdtase_euk"/>
</dbReference>
<evidence type="ECO:0000259" key="6">
    <source>
        <dbReference type="Pfam" id="PF03404"/>
    </source>
</evidence>
<dbReference type="InterPro" id="IPR000572">
    <property type="entry name" value="OxRdtase_Mopterin-bd_dom"/>
</dbReference>
<dbReference type="Pfam" id="PF10518">
    <property type="entry name" value="TAT_signal"/>
    <property type="match status" value="1"/>
</dbReference>
<dbReference type="NCBIfam" id="TIGR01409">
    <property type="entry name" value="TAT_signal_seq"/>
    <property type="match status" value="1"/>
</dbReference>
<evidence type="ECO:0000313" key="7">
    <source>
        <dbReference type="EMBL" id="GAA3229265.1"/>
    </source>
</evidence>
<evidence type="ECO:0008006" key="9">
    <source>
        <dbReference type="Google" id="ProtNLM"/>
    </source>
</evidence>
<keyword evidence="3" id="KW-0479">Metal-binding</keyword>
<dbReference type="PRINTS" id="PR00407">
    <property type="entry name" value="EUMOPTERIN"/>
</dbReference>
<dbReference type="InterPro" id="IPR006311">
    <property type="entry name" value="TAT_signal"/>
</dbReference>
<dbReference type="RefSeq" id="WP_344834823.1">
    <property type="nucleotide sequence ID" value="NZ_BAAAUV010000019.1"/>
</dbReference>
<evidence type="ECO:0000256" key="1">
    <source>
        <dbReference type="ARBA" id="ARBA00001924"/>
    </source>
</evidence>
<dbReference type="InterPro" id="IPR036374">
    <property type="entry name" value="OxRdtase_Mopterin-bd_sf"/>
</dbReference>
<dbReference type="Proteomes" id="UP001501237">
    <property type="component" value="Unassembled WGS sequence"/>
</dbReference>
<keyword evidence="8" id="KW-1185">Reference proteome</keyword>
<evidence type="ECO:0000256" key="2">
    <source>
        <dbReference type="ARBA" id="ARBA00022505"/>
    </source>
</evidence>
<dbReference type="Pfam" id="PF03404">
    <property type="entry name" value="Mo-co_dimer"/>
    <property type="match status" value="1"/>
</dbReference>
<dbReference type="PANTHER" id="PTHR19372:SF7">
    <property type="entry name" value="SULFITE OXIDASE, MITOCHONDRIAL"/>
    <property type="match status" value="1"/>
</dbReference>